<organism evidence="1">
    <name type="scientific">marine metagenome</name>
    <dbReference type="NCBI Taxonomy" id="408172"/>
    <lineage>
        <taxon>unclassified sequences</taxon>
        <taxon>metagenomes</taxon>
        <taxon>ecological metagenomes</taxon>
    </lineage>
</organism>
<evidence type="ECO:0000313" key="1">
    <source>
        <dbReference type="EMBL" id="SVB33486.1"/>
    </source>
</evidence>
<accession>A0A382D4Q8</accession>
<dbReference type="EMBL" id="UINC01037663">
    <property type="protein sequence ID" value="SVB33486.1"/>
    <property type="molecule type" value="Genomic_DNA"/>
</dbReference>
<proteinExistence type="predicted"/>
<protein>
    <submittedName>
        <fullName evidence="1">Uncharacterized protein</fullName>
    </submittedName>
</protein>
<feature type="non-terminal residue" evidence="1">
    <location>
        <position position="94"/>
    </location>
</feature>
<reference evidence="1" key="1">
    <citation type="submission" date="2018-05" db="EMBL/GenBank/DDBJ databases">
        <authorList>
            <person name="Lanie J.A."/>
            <person name="Ng W.-L."/>
            <person name="Kazmierczak K.M."/>
            <person name="Andrzejewski T.M."/>
            <person name="Davidsen T.M."/>
            <person name="Wayne K.J."/>
            <person name="Tettelin H."/>
            <person name="Glass J.I."/>
            <person name="Rusch D."/>
            <person name="Podicherti R."/>
            <person name="Tsui H.-C.T."/>
            <person name="Winkler M.E."/>
        </authorList>
    </citation>
    <scope>NUCLEOTIDE SEQUENCE</scope>
</reference>
<gene>
    <name evidence="1" type="ORF">METZ01_LOCUS186340</name>
</gene>
<name>A0A382D4Q8_9ZZZZ</name>
<dbReference type="AlphaFoldDB" id="A0A382D4Q8"/>
<sequence length="94" mass="11149">MTKLKTTLLELHELEDIQLDTISEDGKRYYTDSTKTIKYPSVTTVTGLHSRKHIKLWRERVGEDEANKITSQATKRGTLFHQHIEDYLRREKEF</sequence>